<evidence type="ECO:0000259" key="1">
    <source>
        <dbReference type="Pfam" id="PF01636"/>
    </source>
</evidence>
<dbReference type="Gene3D" id="3.90.1200.10">
    <property type="match status" value="1"/>
</dbReference>
<dbReference type="InterPro" id="IPR002575">
    <property type="entry name" value="Aminoglycoside_PTrfase"/>
</dbReference>
<evidence type="ECO:0000313" key="2">
    <source>
        <dbReference type="EMBL" id="TQL69069.1"/>
    </source>
</evidence>
<dbReference type="Pfam" id="PF01636">
    <property type="entry name" value="APH"/>
    <property type="match status" value="1"/>
</dbReference>
<gene>
    <name evidence="2" type="ORF">FB381_2970</name>
</gene>
<proteinExistence type="predicted"/>
<dbReference type="AlphaFoldDB" id="A0A543A969"/>
<dbReference type="GO" id="GO:0016301">
    <property type="term" value="F:kinase activity"/>
    <property type="evidence" value="ECO:0007669"/>
    <property type="project" value="UniProtKB-KW"/>
</dbReference>
<reference evidence="2 3" key="1">
    <citation type="submission" date="2019-06" db="EMBL/GenBank/DDBJ databases">
        <title>Sequencing the genomes of 1000 actinobacteria strains.</title>
        <authorList>
            <person name="Klenk H.-P."/>
        </authorList>
    </citation>
    <scope>NUCLEOTIDE SEQUENCE [LARGE SCALE GENOMIC DNA]</scope>
    <source>
        <strain evidence="2 3">DSM 25218</strain>
    </source>
</reference>
<feature type="domain" description="Aminoglycoside phosphotransferase" evidence="1">
    <location>
        <begin position="24"/>
        <end position="227"/>
    </location>
</feature>
<dbReference type="InterPro" id="IPR011009">
    <property type="entry name" value="Kinase-like_dom_sf"/>
</dbReference>
<keyword evidence="3" id="KW-1185">Reference proteome</keyword>
<evidence type="ECO:0000313" key="3">
    <source>
        <dbReference type="Proteomes" id="UP000320209"/>
    </source>
</evidence>
<keyword evidence="2" id="KW-0808">Transferase</keyword>
<keyword evidence="2" id="KW-0418">Kinase</keyword>
<sequence length="278" mass="30973">MQELAAELAPDGVGRIELLRRGSNVVLQAPESRCILRLQHAHLADAVKANLDLVARLTATGAPLVGPLTSRVAMTDVVVLTAWPAGQPANAEDTAALGAVLQTLHDVQPPRELSLVNVTDRFDRRFADLPSDIPNRIAKALRDHADLAVDTLRAASSSSDVLLHGDAHVGNLVFLHDEPRLIDLDDLCRGPREFDLAPSLASYQRFHRDDRRWQAFRAAYGESADWDLVNTLTVVREATMNTWLAGLWEHDPHARDELIHRVDTWDKDWNSHEPWRAM</sequence>
<comment type="caution">
    <text evidence="2">The sequence shown here is derived from an EMBL/GenBank/DDBJ whole genome shotgun (WGS) entry which is preliminary data.</text>
</comment>
<dbReference type="EMBL" id="VFOV01000001">
    <property type="protein sequence ID" value="TQL69069.1"/>
    <property type="molecule type" value="Genomic_DNA"/>
</dbReference>
<accession>A0A543A969</accession>
<name>A0A543A969_9ACTN</name>
<dbReference type="SUPFAM" id="SSF56112">
    <property type="entry name" value="Protein kinase-like (PK-like)"/>
    <property type="match status" value="1"/>
</dbReference>
<dbReference type="Proteomes" id="UP000320209">
    <property type="component" value="Unassembled WGS sequence"/>
</dbReference>
<protein>
    <submittedName>
        <fullName evidence="2">Ser/Thr protein kinase RdoA (MazF antagonist)</fullName>
    </submittedName>
</protein>
<organism evidence="2 3">
    <name type="scientific">Nocardioides albertanoniae</name>
    <dbReference type="NCBI Taxonomy" id="1175486"/>
    <lineage>
        <taxon>Bacteria</taxon>
        <taxon>Bacillati</taxon>
        <taxon>Actinomycetota</taxon>
        <taxon>Actinomycetes</taxon>
        <taxon>Propionibacteriales</taxon>
        <taxon>Nocardioidaceae</taxon>
        <taxon>Nocardioides</taxon>
    </lineage>
</organism>